<sequence length="106" mass="12255">MREYKYNEISAERSIVDWMFKYQQQYHHLLLLQEQLTDPYHTPSAAAGDQVTTKNIYMSSPVTPLSFLDGSPLLYGKITEFNGTEADNMGKTIYQYEIGRNPLVEI</sequence>
<dbReference type="RefSeq" id="WP_345767354.1">
    <property type="nucleotide sequence ID" value="NZ_CP154834.1"/>
</dbReference>
<gene>
    <name evidence="1" type="ORF">AAFP95_08000</name>
</gene>
<dbReference type="AlphaFoldDB" id="A0AAU6WSN6"/>
<evidence type="ECO:0000313" key="1">
    <source>
        <dbReference type="EMBL" id="XAO75786.1"/>
    </source>
</evidence>
<accession>A0AAU6WSN6</accession>
<protein>
    <submittedName>
        <fullName evidence="1">Uncharacterized protein</fullName>
    </submittedName>
</protein>
<organism evidence="1 2">
    <name type="scientific">Chryseobacterium endophyticum</name>
    <dbReference type="NCBI Taxonomy" id="1854762"/>
    <lineage>
        <taxon>Bacteria</taxon>
        <taxon>Pseudomonadati</taxon>
        <taxon>Bacteroidota</taxon>
        <taxon>Flavobacteriia</taxon>
        <taxon>Flavobacteriales</taxon>
        <taxon>Weeksellaceae</taxon>
        <taxon>Chryseobacterium group</taxon>
        <taxon>Chryseobacterium</taxon>
    </lineage>
</organism>
<dbReference type="Proteomes" id="UP001463665">
    <property type="component" value="Chromosome"/>
</dbReference>
<name>A0AAU6WSN6_9FLAO</name>
<proteinExistence type="predicted"/>
<dbReference type="EMBL" id="CP154834">
    <property type="protein sequence ID" value="XAO75786.1"/>
    <property type="molecule type" value="Genomic_DNA"/>
</dbReference>
<reference evidence="1 2" key="1">
    <citation type="submission" date="2024-04" db="EMBL/GenBank/DDBJ databases">
        <title>Genome sequencing and assembly of rice foliar adapted Chryseobacterium endophyticum OsEnb-ALM-A6.</title>
        <authorList>
            <person name="Kumar S."/>
            <person name="Javed M."/>
            <person name="Chouhan V."/>
            <person name="Charishma K."/>
            <person name="Patel A."/>
            <person name="Kumar M."/>
            <person name="Sahu K.P."/>
            <person name="Kumar A."/>
        </authorList>
    </citation>
    <scope>NUCLEOTIDE SEQUENCE [LARGE SCALE GENOMIC DNA]</scope>
    <source>
        <strain evidence="1 2">OsEnb-ALM-A6</strain>
    </source>
</reference>
<keyword evidence="2" id="KW-1185">Reference proteome</keyword>
<evidence type="ECO:0000313" key="2">
    <source>
        <dbReference type="Proteomes" id="UP001463665"/>
    </source>
</evidence>